<keyword evidence="2" id="KW-1185">Reference proteome</keyword>
<dbReference type="Proteomes" id="UP001054945">
    <property type="component" value="Unassembled WGS sequence"/>
</dbReference>
<organism evidence="1 2">
    <name type="scientific">Caerostris extrusa</name>
    <name type="common">Bark spider</name>
    <name type="synonym">Caerostris bankana</name>
    <dbReference type="NCBI Taxonomy" id="172846"/>
    <lineage>
        <taxon>Eukaryota</taxon>
        <taxon>Metazoa</taxon>
        <taxon>Ecdysozoa</taxon>
        <taxon>Arthropoda</taxon>
        <taxon>Chelicerata</taxon>
        <taxon>Arachnida</taxon>
        <taxon>Araneae</taxon>
        <taxon>Araneomorphae</taxon>
        <taxon>Entelegynae</taxon>
        <taxon>Araneoidea</taxon>
        <taxon>Araneidae</taxon>
        <taxon>Caerostris</taxon>
    </lineage>
</organism>
<proteinExistence type="predicted"/>
<protein>
    <submittedName>
        <fullName evidence="1">Uncharacterized protein</fullName>
    </submittedName>
</protein>
<name>A0AAV4NUV6_CAEEX</name>
<dbReference type="EMBL" id="BPLR01003782">
    <property type="protein sequence ID" value="GIX88569.1"/>
    <property type="molecule type" value="Genomic_DNA"/>
</dbReference>
<reference evidence="1 2" key="1">
    <citation type="submission" date="2021-06" db="EMBL/GenBank/DDBJ databases">
        <title>Caerostris extrusa draft genome.</title>
        <authorList>
            <person name="Kono N."/>
            <person name="Arakawa K."/>
        </authorList>
    </citation>
    <scope>NUCLEOTIDE SEQUENCE [LARGE SCALE GENOMIC DNA]</scope>
</reference>
<accession>A0AAV4NUV6</accession>
<dbReference type="AlphaFoldDB" id="A0AAV4NUV6"/>
<evidence type="ECO:0000313" key="2">
    <source>
        <dbReference type="Proteomes" id="UP001054945"/>
    </source>
</evidence>
<gene>
    <name evidence="1" type="ORF">CEXT_710201</name>
</gene>
<evidence type="ECO:0000313" key="1">
    <source>
        <dbReference type="EMBL" id="GIX88569.1"/>
    </source>
</evidence>
<sequence>MDIPVPRHRVWWREQTKSRSTDPRRHVGSDLKNHSTFCATWVTGCGCPLRGGVVRDPKPSSSEMTLMKKISTITYF</sequence>
<comment type="caution">
    <text evidence="1">The sequence shown here is derived from an EMBL/GenBank/DDBJ whole genome shotgun (WGS) entry which is preliminary data.</text>
</comment>